<feature type="compositionally biased region" description="Basic residues" evidence="1">
    <location>
        <begin position="205"/>
        <end position="218"/>
    </location>
</feature>
<dbReference type="GeneID" id="98569514"/>
<accession>A0A429ZCG5</accession>
<evidence type="ECO:0000313" key="4">
    <source>
        <dbReference type="EMBL" id="RST91374.1"/>
    </source>
</evidence>
<feature type="compositionally biased region" description="Polar residues" evidence="1">
    <location>
        <begin position="135"/>
        <end position="157"/>
    </location>
</feature>
<evidence type="ECO:0000256" key="3">
    <source>
        <dbReference type="SAM" id="SignalP"/>
    </source>
</evidence>
<protein>
    <recommendedName>
        <fullName evidence="6">Gram-positive cocci surface proteins LPxTG domain-containing protein</fullName>
    </recommendedName>
</protein>
<comment type="caution">
    <text evidence="4">The sequence shown here is derived from an EMBL/GenBank/DDBJ whole genome shotgun (WGS) entry which is preliminary data.</text>
</comment>
<evidence type="ECO:0000256" key="1">
    <source>
        <dbReference type="SAM" id="MobiDB-lite"/>
    </source>
</evidence>
<dbReference type="OrthoDB" id="2200481at2"/>
<feature type="transmembrane region" description="Helical" evidence="2">
    <location>
        <begin position="165"/>
        <end position="187"/>
    </location>
</feature>
<keyword evidence="5" id="KW-1185">Reference proteome</keyword>
<keyword evidence="2" id="KW-1133">Transmembrane helix</keyword>
<name>A0A429ZCG5_9ENTE</name>
<evidence type="ECO:0000313" key="5">
    <source>
        <dbReference type="Proteomes" id="UP000287239"/>
    </source>
</evidence>
<feature type="region of interest" description="Disordered" evidence="1">
    <location>
        <begin position="195"/>
        <end position="218"/>
    </location>
</feature>
<dbReference type="Proteomes" id="UP000287239">
    <property type="component" value="Unassembled WGS sequence"/>
</dbReference>
<keyword evidence="2" id="KW-0812">Transmembrane</keyword>
<keyword evidence="3" id="KW-0732">Signal</keyword>
<evidence type="ECO:0000256" key="2">
    <source>
        <dbReference type="SAM" id="Phobius"/>
    </source>
</evidence>
<organism evidence="4 5">
    <name type="scientific">Vagococcus salmoninarum</name>
    <dbReference type="NCBI Taxonomy" id="2739"/>
    <lineage>
        <taxon>Bacteria</taxon>
        <taxon>Bacillati</taxon>
        <taxon>Bacillota</taxon>
        <taxon>Bacilli</taxon>
        <taxon>Lactobacillales</taxon>
        <taxon>Enterococcaceae</taxon>
        <taxon>Vagococcus</taxon>
    </lineage>
</organism>
<dbReference type="AlphaFoldDB" id="A0A429ZCG5"/>
<feature type="region of interest" description="Disordered" evidence="1">
    <location>
        <begin position="114"/>
        <end position="157"/>
    </location>
</feature>
<sequence length="218" mass="23630">MKKIQKLVVIGLISCLWLLSSPLTTYGEEAKEPLVTDLSFDKESRILSGKTLPDVNISLADIVGSIPVAADGSFEIEVPEGIDKTTIAFADFINDQSTDIDYDFVIGDSYDPTAASSVKDTSENNLTTSSSNANQKETGVSGSPEQPASSKAESNSPAKKLTTPMLLAIIALIILIILTILTLVLFARKKEKAAKELAEREASRSGRRKKRRRKKKSN</sequence>
<evidence type="ECO:0008006" key="6">
    <source>
        <dbReference type="Google" id="ProtNLM"/>
    </source>
</evidence>
<feature type="compositionally biased region" description="Basic and acidic residues" evidence="1">
    <location>
        <begin position="195"/>
        <end position="204"/>
    </location>
</feature>
<keyword evidence="2" id="KW-0472">Membrane</keyword>
<feature type="compositionally biased region" description="Low complexity" evidence="1">
    <location>
        <begin position="123"/>
        <end position="134"/>
    </location>
</feature>
<reference evidence="4 5" key="1">
    <citation type="submission" date="2017-05" db="EMBL/GenBank/DDBJ databases">
        <title>Vagococcus spp. assemblies.</title>
        <authorList>
            <person name="Gulvik C.A."/>
        </authorList>
    </citation>
    <scope>NUCLEOTIDE SEQUENCE [LARGE SCALE GENOMIC DNA]</scope>
    <source>
        <strain evidence="4 5">NCFB 2777</strain>
    </source>
</reference>
<proteinExistence type="predicted"/>
<feature type="signal peptide" evidence="3">
    <location>
        <begin position="1"/>
        <end position="26"/>
    </location>
</feature>
<feature type="chain" id="PRO_5039673843" description="Gram-positive cocci surface proteins LPxTG domain-containing protein" evidence="3">
    <location>
        <begin position="27"/>
        <end position="218"/>
    </location>
</feature>
<dbReference type="RefSeq" id="WP_126782344.1">
    <property type="nucleotide sequence ID" value="NZ_NGJU01000030.1"/>
</dbReference>
<gene>
    <name evidence="4" type="ORF">CBF35_14280</name>
</gene>
<dbReference type="EMBL" id="NGJU01000030">
    <property type="protein sequence ID" value="RST91374.1"/>
    <property type="molecule type" value="Genomic_DNA"/>
</dbReference>